<dbReference type="EMBL" id="LAKJ01000002">
    <property type="protein sequence ID" value="KKI65375.1"/>
    <property type="molecule type" value="Genomic_DNA"/>
</dbReference>
<dbReference type="Pfam" id="PF13279">
    <property type="entry name" value="4HBT_2"/>
    <property type="match status" value="1"/>
</dbReference>
<organism evidence="1 2">
    <name type="scientific">Staphylococcus cohnii subsp. cohnii</name>
    <dbReference type="NCBI Taxonomy" id="74704"/>
    <lineage>
        <taxon>Bacteria</taxon>
        <taxon>Bacillati</taxon>
        <taxon>Bacillota</taxon>
        <taxon>Bacilli</taxon>
        <taxon>Bacillales</taxon>
        <taxon>Staphylococcaceae</taxon>
        <taxon>Staphylococcus</taxon>
        <taxon>Staphylococcus cohnii species complex</taxon>
    </lineage>
</organism>
<evidence type="ECO:0000313" key="1">
    <source>
        <dbReference type="EMBL" id="KKI65375.1"/>
    </source>
</evidence>
<dbReference type="SUPFAM" id="SSF54637">
    <property type="entry name" value="Thioesterase/thiol ester dehydrase-isomerase"/>
    <property type="match status" value="1"/>
</dbReference>
<dbReference type="AlphaFoldDB" id="A0A0M2P553"/>
<dbReference type="PANTHER" id="PTHR31793:SF2">
    <property type="entry name" value="BLR1345 PROTEIN"/>
    <property type="match status" value="1"/>
</dbReference>
<name>A0A0M2P553_STACC</name>
<accession>A0A0M2P553</accession>
<sequence length="156" mass="18337">MAEEYIYKNTVQPSWIDNNNHMHDAQYYSIFSDVVVGFFESVDLYVSYRQTHEITIFSLEAHISFLKELVLDDDFYVKVHIYDYDAKRVHLFLTMYNDNDERIATYEVIMIGVSKVTRRSMAFPQPILEKIQAAFNMQKPFNAPSQLGHVIGIPRK</sequence>
<dbReference type="PATRIC" id="fig|74704.6.peg.1367"/>
<dbReference type="Gene3D" id="3.10.129.10">
    <property type="entry name" value="Hotdog Thioesterase"/>
    <property type="match status" value="1"/>
</dbReference>
<dbReference type="GO" id="GO:0047617">
    <property type="term" value="F:fatty acyl-CoA hydrolase activity"/>
    <property type="evidence" value="ECO:0007669"/>
    <property type="project" value="TreeGrafter"/>
</dbReference>
<evidence type="ECO:0000313" key="2">
    <source>
        <dbReference type="Proteomes" id="UP000034455"/>
    </source>
</evidence>
<dbReference type="CDD" id="cd00586">
    <property type="entry name" value="4HBT"/>
    <property type="match status" value="1"/>
</dbReference>
<dbReference type="InterPro" id="IPR029069">
    <property type="entry name" value="HotDog_dom_sf"/>
</dbReference>
<dbReference type="Proteomes" id="UP000034455">
    <property type="component" value="Unassembled WGS sequence"/>
</dbReference>
<proteinExistence type="predicted"/>
<dbReference type="RefSeq" id="WP_019469948.1">
    <property type="nucleotide sequence ID" value="NZ_BKAS01000001.1"/>
</dbReference>
<gene>
    <name evidence="1" type="ORF">UF66_1332</name>
</gene>
<comment type="caution">
    <text evidence="1">The sequence shown here is derived from an EMBL/GenBank/DDBJ whole genome shotgun (WGS) entry which is preliminary data.</text>
</comment>
<dbReference type="InterPro" id="IPR050563">
    <property type="entry name" value="4-hydroxybenzoyl-CoA_TE"/>
</dbReference>
<protein>
    <submittedName>
        <fullName evidence="1">3-hydroxyacyl-CoA dehydrogenase</fullName>
    </submittedName>
</protein>
<dbReference type="GeneID" id="58096502"/>
<dbReference type="PANTHER" id="PTHR31793">
    <property type="entry name" value="4-HYDROXYBENZOYL-COA THIOESTERASE FAMILY MEMBER"/>
    <property type="match status" value="1"/>
</dbReference>
<reference evidence="1 2" key="1">
    <citation type="submission" date="2015-03" db="EMBL/GenBank/DDBJ databases">
        <title>Genome Assembly of Staphylococcus cohnii subsp. cohnii strain G22B2.</title>
        <authorList>
            <person name="Nair G."/>
            <person name="Kaur G."/>
            <person name="Khatri I."/>
            <person name="Singh N.K."/>
            <person name="Sathyabama S."/>
            <person name="Maurya S.K."/>
            <person name="Subramanian S."/>
            <person name="Agrewala J.N."/>
            <person name="Mayilraj S."/>
        </authorList>
    </citation>
    <scope>NUCLEOTIDE SEQUENCE [LARGE SCALE GENOMIC DNA]</scope>
    <source>
        <strain evidence="1 2">G22B2</strain>
    </source>
</reference>